<keyword evidence="9 21" id="KW-0675">Receptor</keyword>
<dbReference type="GO" id="GO:0005524">
    <property type="term" value="F:ATP binding"/>
    <property type="evidence" value="ECO:0007669"/>
    <property type="project" value="UniProtKB-KW"/>
</dbReference>
<accession>A0AAD8MMN0</accession>
<evidence type="ECO:0000259" key="18">
    <source>
        <dbReference type="PROSITE" id="PS50026"/>
    </source>
</evidence>
<name>A0AAD8MMN0_9APIA</name>
<evidence type="ECO:0000256" key="16">
    <source>
        <dbReference type="SAM" id="SignalP"/>
    </source>
</evidence>
<evidence type="ECO:0000256" key="12">
    <source>
        <dbReference type="ARBA" id="ARBA00048679"/>
    </source>
</evidence>
<evidence type="ECO:0000256" key="1">
    <source>
        <dbReference type="ARBA" id="ARBA00022527"/>
    </source>
</evidence>
<comment type="similarity">
    <text evidence="13">Belongs to the protein kinase superfamily. Ser/Thr protein kinase family.</text>
</comment>
<dbReference type="CDD" id="cd14066">
    <property type="entry name" value="STKc_IRAK"/>
    <property type="match status" value="1"/>
</dbReference>
<evidence type="ECO:0000256" key="8">
    <source>
        <dbReference type="ARBA" id="ARBA00023157"/>
    </source>
</evidence>
<dbReference type="Pfam" id="PF07714">
    <property type="entry name" value="PK_Tyr_Ser-Thr"/>
    <property type="match status" value="1"/>
</dbReference>
<dbReference type="EMBL" id="JAUIZM010000006">
    <property type="protein sequence ID" value="KAK1378377.1"/>
    <property type="molecule type" value="Genomic_DNA"/>
</dbReference>
<evidence type="ECO:0000256" key="7">
    <source>
        <dbReference type="ARBA" id="ARBA00022840"/>
    </source>
</evidence>
<comment type="caution">
    <text evidence="14">Lacks conserved residue(s) required for the propagation of feature annotation.</text>
</comment>
<dbReference type="FunFam" id="3.50.4.10:FF:000002">
    <property type="entry name" value="G-type lectin S-receptor-like serine/threonine-protein kinase"/>
    <property type="match status" value="1"/>
</dbReference>
<dbReference type="SUPFAM" id="SSF51110">
    <property type="entry name" value="alpha-D-mannose-specific plant lectins"/>
    <property type="match status" value="1"/>
</dbReference>
<evidence type="ECO:0000256" key="13">
    <source>
        <dbReference type="PIRNR" id="PIRNR000641"/>
    </source>
</evidence>
<comment type="caution">
    <text evidence="21">The sequence shown here is derived from an EMBL/GenBank/DDBJ whole genome shotgun (WGS) entry which is preliminary data.</text>
</comment>
<evidence type="ECO:0000256" key="9">
    <source>
        <dbReference type="ARBA" id="ARBA00023170"/>
    </source>
</evidence>
<protein>
    <recommendedName>
        <fullName evidence="13">Receptor-like serine/threonine-protein kinase</fullName>
        <ecNumber evidence="13">2.7.11.1</ecNumber>
    </recommendedName>
</protein>
<evidence type="ECO:0000313" key="22">
    <source>
        <dbReference type="Proteomes" id="UP001237642"/>
    </source>
</evidence>
<dbReference type="CDD" id="cd01098">
    <property type="entry name" value="PAN_AP_plant"/>
    <property type="match status" value="1"/>
</dbReference>
<dbReference type="InterPro" id="IPR000858">
    <property type="entry name" value="S_locus_glycoprot_dom"/>
</dbReference>
<dbReference type="SMART" id="SM00473">
    <property type="entry name" value="PAN_AP"/>
    <property type="match status" value="1"/>
</dbReference>
<dbReference type="SMART" id="SM00108">
    <property type="entry name" value="B_lectin"/>
    <property type="match status" value="1"/>
</dbReference>
<dbReference type="EC" id="2.7.11.1" evidence="13"/>
<evidence type="ECO:0000256" key="15">
    <source>
        <dbReference type="SAM" id="Phobius"/>
    </source>
</evidence>
<dbReference type="PANTHER" id="PTHR32444">
    <property type="entry name" value="BULB-TYPE LECTIN DOMAIN-CONTAINING PROTEIN"/>
    <property type="match status" value="1"/>
</dbReference>
<dbReference type="InterPro" id="IPR011009">
    <property type="entry name" value="Kinase-like_dom_sf"/>
</dbReference>
<gene>
    <name evidence="21" type="ORF">POM88_025121</name>
</gene>
<dbReference type="InterPro" id="IPR001480">
    <property type="entry name" value="Bulb-type_lectin_dom"/>
</dbReference>
<dbReference type="GO" id="GO:0048544">
    <property type="term" value="P:recognition of pollen"/>
    <property type="evidence" value="ECO:0007669"/>
    <property type="project" value="InterPro"/>
</dbReference>
<dbReference type="AlphaFoldDB" id="A0AAD8MMN0"/>
<dbReference type="InterPro" id="IPR000742">
    <property type="entry name" value="EGF"/>
</dbReference>
<dbReference type="FunFam" id="3.30.200.20:FF:000195">
    <property type="entry name" value="G-type lectin S-receptor-like serine/threonine-protein kinase"/>
    <property type="match status" value="1"/>
</dbReference>
<dbReference type="CDD" id="cd00028">
    <property type="entry name" value="B_lectin"/>
    <property type="match status" value="1"/>
</dbReference>
<keyword evidence="8" id="KW-1015">Disulfide bond</keyword>
<dbReference type="PIRSF" id="PIRSF000641">
    <property type="entry name" value="SRK"/>
    <property type="match status" value="1"/>
</dbReference>
<dbReference type="Gene3D" id="2.90.10.10">
    <property type="entry name" value="Bulb-type lectin domain"/>
    <property type="match status" value="1"/>
</dbReference>
<dbReference type="InterPro" id="IPR003609">
    <property type="entry name" value="Pan_app"/>
</dbReference>
<feature type="signal peptide" evidence="16">
    <location>
        <begin position="1"/>
        <end position="24"/>
    </location>
</feature>
<evidence type="ECO:0000313" key="21">
    <source>
        <dbReference type="EMBL" id="KAK1378377.1"/>
    </source>
</evidence>
<keyword evidence="1 13" id="KW-0723">Serine/threonine-protein kinase</keyword>
<reference evidence="21" key="1">
    <citation type="submission" date="2023-02" db="EMBL/GenBank/DDBJ databases">
        <title>Genome of toxic invasive species Heracleum sosnowskyi carries increased number of genes despite the absence of recent whole-genome duplications.</title>
        <authorList>
            <person name="Schelkunov M."/>
            <person name="Shtratnikova V."/>
            <person name="Makarenko M."/>
            <person name="Klepikova A."/>
            <person name="Omelchenko D."/>
            <person name="Novikova G."/>
            <person name="Obukhova E."/>
            <person name="Bogdanov V."/>
            <person name="Penin A."/>
            <person name="Logacheva M."/>
        </authorList>
    </citation>
    <scope>NUCLEOTIDE SEQUENCE</scope>
    <source>
        <strain evidence="21">Hsosn_3</strain>
        <tissue evidence="21">Leaf</tissue>
    </source>
</reference>
<dbReference type="Pfam" id="PF08276">
    <property type="entry name" value="PAN_2"/>
    <property type="match status" value="1"/>
</dbReference>
<dbReference type="InterPro" id="IPR001245">
    <property type="entry name" value="Ser-Thr/Tyr_kinase_cat_dom"/>
</dbReference>
<keyword evidence="4 16" id="KW-0732">Signal</keyword>
<dbReference type="PROSITE" id="PS50011">
    <property type="entry name" value="PROTEIN_KINASE_DOM"/>
    <property type="match status" value="1"/>
</dbReference>
<keyword evidence="7 13" id="KW-0067">ATP-binding</keyword>
<feature type="domain" description="Bulb-type lectin" evidence="19">
    <location>
        <begin position="25"/>
        <end position="148"/>
    </location>
</feature>
<proteinExistence type="inferred from homology"/>
<dbReference type="SMART" id="SM00220">
    <property type="entry name" value="S_TKc"/>
    <property type="match status" value="1"/>
</dbReference>
<evidence type="ECO:0000256" key="6">
    <source>
        <dbReference type="ARBA" id="ARBA00022777"/>
    </source>
</evidence>
<keyword evidence="10" id="KW-0325">Glycoprotein</keyword>
<keyword evidence="3 13" id="KW-0808">Transferase</keyword>
<dbReference type="GO" id="GO:0004674">
    <property type="term" value="F:protein serine/threonine kinase activity"/>
    <property type="evidence" value="ECO:0007669"/>
    <property type="project" value="UniProtKB-KW"/>
</dbReference>
<dbReference type="SUPFAM" id="SSF56112">
    <property type="entry name" value="Protein kinase-like (PK-like)"/>
    <property type="match status" value="1"/>
</dbReference>
<organism evidence="21 22">
    <name type="scientific">Heracleum sosnowskyi</name>
    <dbReference type="NCBI Taxonomy" id="360622"/>
    <lineage>
        <taxon>Eukaryota</taxon>
        <taxon>Viridiplantae</taxon>
        <taxon>Streptophyta</taxon>
        <taxon>Embryophyta</taxon>
        <taxon>Tracheophyta</taxon>
        <taxon>Spermatophyta</taxon>
        <taxon>Magnoliopsida</taxon>
        <taxon>eudicotyledons</taxon>
        <taxon>Gunneridae</taxon>
        <taxon>Pentapetalae</taxon>
        <taxon>asterids</taxon>
        <taxon>campanulids</taxon>
        <taxon>Apiales</taxon>
        <taxon>Apiaceae</taxon>
        <taxon>Apioideae</taxon>
        <taxon>apioid superclade</taxon>
        <taxon>Tordylieae</taxon>
        <taxon>Tordyliinae</taxon>
        <taxon>Heracleum</taxon>
    </lineage>
</organism>
<evidence type="ECO:0000256" key="4">
    <source>
        <dbReference type="ARBA" id="ARBA00022729"/>
    </source>
</evidence>
<keyword evidence="2" id="KW-0597">Phosphoprotein</keyword>
<dbReference type="InterPro" id="IPR000719">
    <property type="entry name" value="Prot_kinase_dom"/>
</dbReference>
<evidence type="ECO:0000259" key="19">
    <source>
        <dbReference type="PROSITE" id="PS50927"/>
    </source>
</evidence>
<feature type="domain" description="Protein kinase" evidence="17">
    <location>
        <begin position="513"/>
        <end position="798"/>
    </location>
</feature>
<dbReference type="PROSITE" id="PS50948">
    <property type="entry name" value="PAN"/>
    <property type="match status" value="1"/>
</dbReference>
<dbReference type="PROSITE" id="PS50026">
    <property type="entry name" value="EGF_3"/>
    <property type="match status" value="1"/>
</dbReference>
<feature type="chain" id="PRO_5042245584" description="Receptor-like serine/threonine-protein kinase" evidence="16">
    <location>
        <begin position="25"/>
        <end position="821"/>
    </location>
</feature>
<evidence type="ECO:0000256" key="2">
    <source>
        <dbReference type="ARBA" id="ARBA00022553"/>
    </source>
</evidence>
<feature type="domain" description="Apple" evidence="20">
    <location>
        <begin position="346"/>
        <end position="427"/>
    </location>
</feature>
<keyword evidence="22" id="KW-1185">Reference proteome</keyword>
<evidence type="ECO:0000256" key="5">
    <source>
        <dbReference type="ARBA" id="ARBA00022741"/>
    </source>
</evidence>
<dbReference type="InterPro" id="IPR008271">
    <property type="entry name" value="Ser/Thr_kinase_AS"/>
</dbReference>
<dbReference type="Pfam" id="PF01453">
    <property type="entry name" value="B_lectin"/>
    <property type="match status" value="1"/>
</dbReference>
<evidence type="ECO:0000259" key="17">
    <source>
        <dbReference type="PROSITE" id="PS50011"/>
    </source>
</evidence>
<dbReference type="Gene3D" id="3.50.4.10">
    <property type="entry name" value="Hepatocyte Growth Factor"/>
    <property type="match status" value="1"/>
</dbReference>
<sequence>MESNSLTLFCSILMICTFTNISTAIDTITANQTIKDVDNSTIVSAKERFQMGFFSPGNSKSRYLGIWYKNIANQTVVWVANRDTPLADTLGVLMIDASGVLVLSNGENKIIWSSNSSKTVMSPVVQLLDTGNLVIRYADDNYPENFLWQSFDHLGDTILPGMKFGWDMVKRIDRYLISWKSPDDPSPGNYTYEVYLKGYPQRVVWKGSAMRFRFGPWNGVQFGGKSHLLQNMVFTYDVVSNEKDLYYMFRLLNSSAAMRMVLDSDGDLKIFTWTDTTQGWDNTVTLPTDECDDFAFCGGYGICNITKKSFGLDICECLEGFEPKYPEKWRLADRSDGCVRKSKLMCGNKDSFKKYPNLKFPDTQNSWFDPSMTLEECATKCLKNCSCTAYANIDVKEGGSGCLLWFNDLLDIREYLGNVQDLYVRGAAGELGTSTIRRSRAKKPLSTIIIAVLVVITIFLCLVISTVYRKRKQGRKGNFTFSVKGESTNRSEKEDLELPLFDFITIAEATNGFSENNKLGEGGFGPVYMGILEEGKEIAVKRLSKTSKQGLDEFKNEVLCIAKLQHRNLVKLLGCSIDEEEMLLIYEYMPNGSLDFVIFNKELSRSLNWSKRYNIIYGIAKGLLYLHQDSRIHIIHRDLKAGNILLDHEMNPKISDFGTAKSFWGSESEANTTRVVGTFGYMSPEYALDGIFSFKSDVYSFGVLVLEIISGKRMKGFYQPDPNLNLLGQAWRLYKEEKFLDIIDDVILESCNHSDVYRAIQIALLCVQPYPEDRPSMAVVSLMLSSKCEIPEPKQPGFSTYRKLLDSDSSSSLISEHSCGF</sequence>
<dbReference type="Pfam" id="PF00954">
    <property type="entry name" value="S_locus_glycop"/>
    <property type="match status" value="1"/>
</dbReference>
<keyword evidence="15" id="KW-1133">Transmembrane helix</keyword>
<dbReference type="FunFam" id="1.10.510.10:FF:000060">
    <property type="entry name" value="G-type lectin S-receptor-like serine/threonine-protein kinase"/>
    <property type="match status" value="1"/>
</dbReference>
<dbReference type="InterPro" id="IPR036426">
    <property type="entry name" value="Bulb-type_lectin_dom_sf"/>
</dbReference>
<keyword evidence="6 13" id="KW-0418">Kinase</keyword>
<comment type="catalytic activity">
    <reaction evidence="11 13">
        <text>L-threonyl-[protein] + ATP = O-phospho-L-threonyl-[protein] + ADP + H(+)</text>
        <dbReference type="Rhea" id="RHEA:46608"/>
        <dbReference type="Rhea" id="RHEA-COMP:11060"/>
        <dbReference type="Rhea" id="RHEA-COMP:11605"/>
        <dbReference type="ChEBI" id="CHEBI:15378"/>
        <dbReference type="ChEBI" id="CHEBI:30013"/>
        <dbReference type="ChEBI" id="CHEBI:30616"/>
        <dbReference type="ChEBI" id="CHEBI:61977"/>
        <dbReference type="ChEBI" id="CHEBI:456216"/>
        <dbReference type="EC" id="2.7.11.1"/>
    </reaction>
</comment>
<keyword evidence="14" id="KW-0245">EGF-like domain</keyword>
<dbReference type="Proteomes" id="UP001237642">
    <property type="component" value="Unassembled WGS sequence"/>
</dbReference>
<dbReference type="FunFam" id="2.90.10.10:FF:000004">
    <property type="entry name" value="G-type lectin S-receptor-like serine/threonine-protein kinase"/>
    <property type="match status" value="1"/>
</dbReference>
<feature type="transmembrane region" description="Helical" evidence="15">
    <location>
        <begin position="445"/>
        <end position="468"/>
    </location>
</feature>
<dbReference type="PROSITE" id="PS50927">
    <property type="entry name" value="BULB_LECTIN"/>
    <property type="match status" value="1"/>
</dbReference>
<dbReference type="Gene3D" id="1.10.510.10">
    <property type="entry name" value="Transferase(Phosphotransferase) domain 1"/>
    <property type="match status" value="1"/>
</dbReference>
<dbReference type="Gene3D" id="3.30.200.20">
    <property type="entry name" value="Phosphorylase Kinase, domain 1"/>
    <property type="match status" value="1"/>
</dbReference>
<evidence type="ECO:0000256" key="10">
    <source>
        <dbReference type="ARBA" id="ARBA00023180"/>
    </source>
</evidence>
<dbReference type="PANTHER" id="PTHR32444:SF235">
    <property type="entry name" value="OS01G0783900 PROTEIN"/>
    <property type="match status" value="1"/>
</dbReference>
<reference evidence="21" key="2">
    <citation type="submission" date="2023-05" db="EMBL/GenBank/DDBJ databases">
        <authorList>
            <person name="Schelkunov M.I."/>
        </authorList>
    </citation>
    <scope>NUCLEOTIDE SEQUENCE</scope>
    <source>
        <strain evidence="21">Hsosn_3</strain>
        <tissue evidence="21">Leaf</tissue>
    </source>
</reference>
<evidence type="ECO:0000259" key="20">
    <source>
        <dbReference type="PROSITE" id="PS50948"/>
    </source>
</evidence>
<comment type="catalytic activity">
    <reaction evidence="12 13">
        <text>L-seryl-[protein] + ATP = O-phospho-L-seryl-[protein] + ADP + H(+)</text>
        <dbReference type="Rhea" id="RHEA:17989"/>
        <dbReference type="Rhea" id="RHEA-COMP:9863"/>
        <dbReference type="Rhea" id="RHEA-COMP:11604"/>
        <dbReference type="ChEBI" id="CHEBI:15378"/>
        <dbReference type="ChEBI" id="CHEBI:29999"/>
        <dbReference type="ChEBI" id="CHEBI:30616"/>
        <dbReference type="ChEBI" id="CHEBI:83421"/>
        <dbReference type="ChEBI" id="CHEBI:456216"/>
        <dbReference type="EC" id="2.7.11.1"/>
    </reaction>
</comment>
<evidence type="ECO:0000256" key="11">
    <source>
        <dbReference type="ARBA" id="ARBA00047899"/>
    </source>
</evidence>
<evidence type="ECO:0000256" key="14">
    <source>
        <dbReference type="PROSITE-ProRule" id="PRU00076"/>
    </source>
</evidence>
<keyword evidence="5 13" id="KW-0547">Nucleotide-binding</keyword>
<dbReference type="PROSITE" id="PS00108">
    <property type="entry name" value="PROTEIN_KINASE_ST"/>
    <property type="match status" value="1"/>
</dbReference>
<keyword evidence="15" id="KW-0472">Membrane</keyword>
<evidence type="ECO:0000256" key="3">
    <source>
        <dbReference type="ARBA" id="ARBA00022679"/>
    </source>
</evidence>
<keyword evidence="15" id="KW-0812">Transmembrane</keyword>
<dbReference type="InterPro" id="IPR024171">
    <property type="entry name" value="SRK-like_kinase"/>
</dbReference>
<feature type="domain" description="EGF-like" evidence="18">
    <location>
        <begin position="287"/>
        <end position="327"/>
    </location>
</feature>